<dbReference type="GO" id="GO:0016887">
    <property type="term" value="F:ATP hydrolysis activity"/>
    <property type="evidence" value="ECO:0007669"/>
    <property type="project" value="InterPro"/>
</dbReference>
<evidence type="ECO:0000313" key="7">
    <source>
        <dbReference type="Proteomes" id="UP000594464"/>
    </source>
</evidence>
<dbReference type="Gene3D" id="2.70.50.60">
    <property type="entry name" value="abc- transporter (atp binding component) like domain"/>
    <property type="match status" value="1"/>
</dbReference>
<keyword evidence="3" id="KW-0547">Nucleotide-binding</keyword>
<feature type="domain" description="ABC transporter" evidence="5">
    <location>
        <begin position="23"/>
        <end position="250"/>
    </location>
</feature>
<sequence>MSKIVIKATELTKIYRLYTKPLYRFLDLLGFLQTNNGAYTEHKALESVNLEIRQGEKVAFIGRNGAGKSTLLKLFSRVIEPTSGSIEITEKVHALLTMGAGFHQDFTGRENVISYLAQLGVIGREAENRLEEIVEFAELEEYINQPVKTYSTGMGMRLMFATSTIITPDILVIDEVLGVGDAYFAKKSLERIKYLCEGQGTTLLLVTHDVYAASSLCDRFIWIDNGRIICDDSPKKVIDAYEYSIKTQEEDRLRRKRLRMTKQSLFNVQSNRASQILSKDSESSKTNASALYIQIKPEQGVNFESPVSFSSFELLQGERQFAFVDCGRPQHPSEDSESGLIFDKDESNWGEAYEKDGTGARDFLPVGAIANSISLMMVGAAEQENPADFALKIKSFDSYPAKFIVNVFPPNGQAIPLGTIDHSGTEQWRETRFPLDARIFTEFQSFETVKNKNFLHLGQEMKRVGTHDIMITSVDFIDQSNQSSDFFKTGDPLKVQFSFKVLNPDVKQKPIFVLTFFKMQSIKIMRLMHSESLIDGKEVSSGVVNFDCPKFSLGEGIYQVTAAIFNEGYFESSSGKFYTINEGVLDIHSRSYEINIQGHNNLEKDVILVHNYETEFSSILRNP</sequence>
<comment type="similarity">
    <text evidence="1">Belongs to the ABC transporter superfamily.</text>
</comment>
<dbReference type="InterPro" id="IPR029439">
    <property type="entry name" value="Wzt_C"/>
</dbReference>
<dbReference type="Pfam" id="PF00005">
    <property type="entry name" value="ABC_tran"/>
    <property type="match status" value="1"/>
</dbReference>
<name>A0A7T0C2R0_9BACT</name>
<organism evidence="6 7">
    <name type="scientific">Candidatus Nitrohelix vancouverensis</name>
    <dbReference type="NCBI Taxonomy" id="2705534"/>
    <lineage>
        <taxon>Bacteria</taxon>
        <taxon>Pseudomonadati</taxon>
        <taxon>Nitrospinota/Tectimicrobiota group</taxon>
        <taxon>Nitrospinota</taxon>
        <taxon>Nitrospinia</taxon>
        <taxon>Nitrospinales</taxon>
        <taxon>Nitrospinaceae</taxon>
        <taxon>Candidatus Nitrohelix</taxon>
    </lineage>
</organism>
<evidence type="ECO:0000256" key="4">
    <source>
        <dbReference type="ARBA" id="ARBA00022840"/>
    </source>
</evidence>
<dbReference type="Gene3D" id="3.40.50.300">
    <property type="entry name" value="P-loop containing nucleotide triphosphate hydrolases"/>
    <property type="match status" value="1"/>
</dbReference>
<protein>
    <submittedName>
        <fullName evidence="6">ABC transporter ATP-binding protein</fullName>
    </submittedName>
</protein>
<evidence type="ECO:0000256" key="1">
    <source>
        <dbReference type="ARBA" id="ARBA00005417"/>
    </source>
</evidence>
<dbReference type="GO" id="GO:0005524">
    <property type="term" value="F:ATP binding"/>
    <property type="evidence" value="ECO:0007669"/>
    <property type="project" value="UniProtKB-KW"/>
</dbReference>
<dbReference type="PANTHER" id="PTHR46743">
    <property type="entry name" value="TEICHOIC ACIDS EXPORT ATP-BINDING PROTEIN TAGH"/>
    <property type="match status" value="1"/>
</dbReference>
<dbReference type="EMBL" id="CP048620">
    <property type="protein sequence ID" value="QPJ65317.1"/>
    <property type="molecule type" value="Genomic_DNA"/>
</dbReference>
<dbReference type="PROSITE" id="PS50893">
    <property type="entry name" value="ABC_TRANSPORTER_2"/>
    <property type="match status" value="1"/>
</dbReference>
<reference evidence="7" key="1">
    <citation type="submission" date="2020-02" db="EMBL/GenBank/DDBJ databases">
        <title>Genomic and physiological characterization of two novel Nitrospinaceae genera.</title>
        <authorList>
            <person name="Mueller A.J."/>
            <person name="Jung M.-Y."/>
            <person name="Strachan C.R."/>
            <person name="Herbold C.W."/>
            <person name="Kirkegaard R.H."/>
            <person name="Daims H."/>
        </authorList>
    </citation>
    <scope>NUCLEOTIDE SEQUENCE [LARGE SCALE GENOMIC DNA]</scope>
</reference>
<dbReference type="CDD" id="cd10147">
    <property type="entry name" value="Wzt_C-like"/>
    <property type="match status" value="1"/>
</dbReference>
<dbReference type="InterPro" id="IPR003593">
    <property type="entry name" value="AAA+_ATPase"/>
</dbReference>
<dbReference type="InterPro" id="IPR050683">
    <property type="entry name" value="Bact_Polysacc_Export_ATP-bd"/>
</dbReference>
<dbReference type="AlphaFoldDB" id="A0A7T0C2R0"/>
<dbReference type="InterPro" id="IPR015860">
    <property type="entry name" value="ABC_transpr_TagH-like"/>
</dbReference>
<dbReference type="PANTHER" id="PTHR46743:SF2">
    <property type="entry name" value="TEICHOIC ACIDS EXPORT ATP-BINDING PROTEIN TAGH"/>
    <property type="match status" value="1"/>
</dbReference>
<evidence type="ECO:0000256" key="2">
    <source>
        <dbReference type="ARBA" id="ARBA00022448"/>
    </source>
</evidence>
<evidence type="ECO:0000259" key="5">
    <source>
        <dbReference type="PROSITE" id="PS50893"/>
    </source>
</evidence>
<accession>A0A7T0C2R0</accession>
<proteinExistence type="inferred from homology"/>
<gene>
    <name evidence="6" type="ORF">G3M78_07905</name>
</gene>
<keyword evidence="2" id="KW-0813">Transport</keyword>
<dbReference type="SUPFAM" id="SSF52540">
    <property type="entry name" value="P-loop containing nucleoside triphosphate hydrolases"/>
    <property type="match status" value="1"/>
</dbReference>
<dbReference type="KEGG" id="nva:G3M78_07905"/>
<dbReference type="CDD" id="cd03220">
    <property type="entry name" value="ABC_KpsT_Wzt"/>
    <property type="match status" value="1"/>
</dbReference>
<evidence type="ECO:0000256" key="3">
    <source>
        <dbReference type="ARBA" id="ARBA00022741"/>
    </source>
</evidence>
<dbReference type="Pfam" id="PF14524">
    <property type="entry name" value="Wzt_C"/>
    <property type="match status" value="1"/>
</dbReference>
<keyword evidence="4 6" id="KW-0067">ATP-binding</keyword>
<dbReference type="InterPro" id="IPR027417">
    <property type="entry name" value="P-loop_NTPase"/>
</dbReference>
<dbReference type="GO" id="GO:0016020">
    <property type="term" value="C:membrane"/>
    <property type="evidence" value="ECO:0007669"/>
    <property type="project" value="InterPro"/>
</dbReference>
<dbReference type="Proteomes" id="UP000594464">
    <property type="component" value="Chromosome"/>
</dbReference>
<dbReference type="InterPro" id="IPR003439">
    <property type="entry name" value="ABC_transporter-like_ATP-bd"/>
</dbReference>
<evidence type="ECO:0000313" key="6">
    <source>
        <dbReference type="EMBL" id="QPJ65317.1"/>
    </source>
</evidence>
<dbReference type="GO" id="GO:0140359">
    <property type="term" value="F:ABC-type transporter activity"/>
    <property type="evidence" value="ECO:0007669"/>
    <property type="project" value="InterPro"/>
</dbReference>
<dbReference type="SMART" id="SM00382">
    <property type="entry name" value="AAA"/>
    <property type="match status" value="1"/>
</dbReference>